<reference evidence="2 3" key="1">
    <citation type="submission" date="2022-05" db="EMBL/GenBank/DDBJ databases">
        <authorList>
            <consortium name="Genoscope - CEA"/>
            <person name="William W."/>
        </authorList>
    </citation>
    <scope>NUCLEOTIDE SEQUENCE [LARGE SCALE GENOMIC DNA]</scope>
</reference>
<comment type="caution">
    <text evidence="2">The sequence shown here is derived from an EMBL/GenBank/DDBJ whole genome shotgun (WGS) entry which is preliminary data.</text>
</comment>
<evidence type="ECO:0000313" key="2">
    <source>
        <dbReference type="EMBL" id="CAH3110332.1"/>
    </source>
</evidence>
<gene>
    <name evidence="2" type="ORF">PMEA_00003613</name>
</gene>
<evidence type="ECO:0008006" key="4">
    <source>
        <dbReference type="Google" id="ProtNLM"/>
    </source>
</evidence>
<sequence>MVRIFLFVIILFSFVSSCHLQERLSSYFTFSYGEKLRVNFHNIVEFYADSELACALRCSRVEHCDKAIFQKASKKCFWYQNDQCSKDPNLGENMKMKKARALTITKLFNPAKNKRKSDCYNKGSKNTGKKKNRDQYQYLGNCPLTPPLIQQQSIDNNSSESGHYYIRIGNVTWRTHCRMKGIPGCGKGAWALVMRLNGSRNTFLYDSHYWTSQASAEKGTEIKTPGYWLSNFTKICITMEFTPLYSQNTAILVNYTEQSLYTALEKGMKMSWHVGHDATSNTPLSIDKSCLIQGFNMLGPHPWNIKSRVGVESQPVHWCNLPYLVRGVGIGYSFRGKSQISCGDVIIRGHFKETHPAFCRIYIQ</sequence>
<evidence type="ECO:0000256" key="1">
    <source>
        <dbReference type="SAM" id="SignalP"/>
    </source>
</evidence>
<dbReference type="Proteomes" id="UP001159428">
    <property type="component" value="Unassembled WGS sequence"/>
</dbReference>
<proteinExistence type="predicted"/>
<evidence type="ECO:0000313" key="3">
    <source>
        <dbReference type="Proteomes" id="UP001159428"/>
    </source>
</evidence>
<accession>A0AAU9WH10</accession>
<dbReference type="AlphaFoldDB" id="A0AAU9WH10"/>
<feature type="chain" id="PRO_5043561004" description="Apple domain-containing protein" evidence="1">
    <location>
        <begin position="21"/>
        <end position="364"/>
    </location>
</feature>
<keyword evidence="3" id="KW-1185">Reference proteome</keyword>
<keyword evidence="1" id="KW-0732">Signal</keyword>
<protein>
    <recommendedName>
        <fullName evidence="4">Apple domain-containing protein</fullName>
    </recommendedName>
</protein>
<feature type="signal peptide" evidence="1">
    <location>
        <begin position="1"/>
        <end position="20"/>
    </location>
</feature>
<dbReference type="EMBL" id="CALNXJ010000012">
    <property type="protein sequence ID" value="CAH3110332.1"/>
    <property type="molecule type" value="Genomic_DNA"/>
</dbReference>
<name>A0AAU9WH10_9CNID</name>
<organism evidence="2 3">
    <name type="scientific">Pocillopora meandrina</name>
    <dbReference type="NCBI Taxonomy" id="46732"/>
    <lineage>
        <taxon>Eukaryota</taxon>
        <taxon>Metazoa</taxon>
        <taxon>Cnidaria</taxon>
        <taxon>Anthozoa</taxon>
        <taxon>Hexacorallia</taxon>
        <taxon>Scleractinia</taxon>
        <taxon>Astrocoeniina</taxon>
        <taxon>Pocilloporidae</taxon>
        <taxon>Pocillopora</taxon>
    </lineage>
</organism>
<dbReference type="PROSITE" id="PS51257">
    <property type="entry name" value="PROKAR_LIPOPROTEIN"/>
    <property type="match status" value="1"/>
</dbReference>